<comment type="caution">
    <text evidence="2">The sequence shown here is derived from an EMBL/GenBank/DDBJ whole genome shotgun (WGS) entry which is preliminary data.</text>
</comment>
<protein>
    <submittedName>
        <fullName evidence="2">Uncharacterized protein</fullName>
    </submittedName>
</protein>
<keyword evidence="1" id="KW-0812">Transmembrane</keyword>
<accession>A0AAN5CQT9</accession>
<name>A0AAN5CQT9_9BILA</name>
<dbReference type="Proteomes" id="UP001328107">
    <property type="component" value="Unassembled WGS sequence"/>
</dbReference>
<keyword evidence="3" id="KW-1185">Reference proteome</keyword>
<feature type="transmembrane region" description="Helical" evidence="1">
    <location>
        <begin position="136"/>
        <end position="161"/>
    </location>
</feature>
<feature type="transmembrane region" description="Helical" evidence="1">
    <location>
        <begin position="90"/>
        <end position="112"/>
    </location>
</feature>
<dbReference type="AlphaFoldDB" id="A0AAN5CQT9"/>
<evidence type="ECO:0000313" key="2">
    <source>
        <dbReference type="EMBL" id="GMR48941.1"/>
    </source>
</evidence>
<feature type="non-terminal residue" evidence="2">
    <location>
        <position position="207"/>
    </location>
</feature>
<evidence type="ECO:0000313" key="3">
    <source>
        <dbReference type="Proteomes" id="UP001328107"/>
    </source>
</evidence>
<feature type="transmembrane region" description="Helical" evidence="1">
    <location>
        <begin position="55"/>
        <end position="83"/>
    </location>
</feature>
<gene>
    <name evidence="2" type="ORF">PMAYCL1PPCAC_19136</name>
</gene>
<feature type="non-terminal residue" evidence="2">
    <location>
        <position position="1"/>
    </location>
</feature>
<organism evidence="2 3">
    <name type="scientific">Pristionchus mayeri</name>
    <dbReference type="NCBI Taxonomy" id="1317129"/>
    <lineage>
        <taxon>Eukaryota</taxon>
        <taxon>Metazoa</taxon>
        <taxon>Ecdysozoa</taxon>
        <taxon>Nematoda</taxon>
        <taxon>Chromadorea</taxon>
        <taxon>Rhabditida</taxon>
        <taxon>Rhabditina</taxon>
        <taxon>Diplogasteromorpha</taxon>
        <taxon>Diplogasteroidea</taxon>
        <taxon>Neodiplogasteridae</taxon>
        <taxon>Pristionchus</taxon>
    </lineage>
</organism>
<feature type="transmembrane region" description="Helical" evidence="1">
    <location>
        <begin position="12"/>
        <end position="35"/>
    </location>
</feature>
<keyword evidence="1" id="KW-0472">Membrane</keyword>
<proteinExistence type="predicted"/>
<keyword evidence="1" id="KW-1133">Transmembrane helix</keyword>
<dbReference type="EMBL" id="BTRK01000004">
    <property type="protein sequence ID" value="GMR48941.1"/>
    <property type="molecule type" value="Genomic_DNA"/>
</dbReference>
<evidence type="ECO:0000256" key="1">
    <source>
        <dbReference type="SAM" id="Phobius"/>
    </source>
</evidence>
<reference evidence="3" key="1">
    <citation type="submission" date="2022-10" db="EMBL/GenBank/DDBJ databases">
        <title>Genome assembly of Pristionchus species.</title>
        <authorList>
            <person name="Yoshida K."/>
            <person name="Sommer R.J."/>
        </authorList>
    </citation>
    <scope>NUCLEOTIDE SEQUENCE [LARGE SCALE GENOMIC DNA]</scope>
    <source>
        <strain evidence="3">RS5460</strain>
    </source>
</reference>
<sequence>ARFKIFRCHVTVLGILFDCVNSFLFLLLLSGTSVAQSDVQGECKGGTNDSERCSMAIGLLITAIVLTVAEIFSTGFLITAVLYRKEGLVVVPLVVSYLNILVVLIFTILSILDICKDKKIADYIMRIFTSDPSKNAVLTVAILLCCLLVLALLYCILNTFVHTRIWQYYKRMREEEEWMSETTSQISIIATFSMDMIYDEYPKKEDR</sequence>